<comment type="catalytic activity">
    <reaction evidence="5">
        <text>holo-[ACP] + malonyl-CoA = malonyl-[ACP] + CoA</text>
        <dbReference type="Rhea" id="RHEA:41792"/>
        <dbReference type="Rhea" id="RHEA-COMP:9623"/>
        <dbReference type="Rhea" id="RHEA-COMP:9685"/>
        <dbReference type="ChEBI" id="CHEBI:57287"/>
        <dbReference type="ChEBI" id="CHEBI:57384"/>
        <dbReference type="ChEBI" id="CHEBI:64479"/>
        <dbReference type="ChEBI" id="CHEBI:78449"/>
        <dbReference type="EC" id="2.3.1.39"/>
    </reaction>
    <physiologicalReaction direction="left-to-right" evidence="5">
        <dbReference type="Rhea" id="RHEA:41793"/>
    </physiologicalReaction>
</comment>
<dbReference type="OMA" id="TYAFDAR"/>
<dbReference type="SUPFAM" id="SSF52151">
    <property type="entry name" value="FabD/lysophospholipase-like"/>
    <property type="match status" value="1"/>
</dbReference>
<evidence type="ECO:0000256" key="4">
    <source>
        <dbReference type="ARBA" id="ARBA00022679"/>
    </source>
</evidence>
<dbReference type="InterPro" id="IPR050444">
    <property type="entry name" value="Polyketide_Synthase"/>
</dbReference>
<reference evidence="7" key="3">
    <citation type="submission" date="2025-09" db="UniProtKB">
        <authorList>
            <consortium name="Ensembl"/>
        </authorList>
    </citation>
    <scope>IDENTIFICATION</scope>
</reference>
<dbReference type="SMART" id="SM00827">
    <property type="entry name" value="PKS_AT"/>
    <property type="match status" value="1"/>
</dbReference>
<evidence type="ECO:0000259" key="6">
    <source>
        <dbReference type="PROSITE" id="PS52004"/>
    </source>
</evidence>
<dbReference type="UniPathway" id="UPA00094"/>
<dbReference type="STRING" id="99883.ENSTNIP00000016649"/>
<keyword evidence="3" id="KW-0597">Phosphoprotein</keyword>
<dbReference type="SUPFAM" id="SSF53901">
    <property type="entry name" value="Thiolase-like"/>
    <property type="match status" value="1"/>
</dbReference>
<accession>H3D808</accession>
<dbReference type="GO" id="GO:0004314">
    <property type="term" value="F:[acyl-carrier-protein] S-malonyltransferase activity"/>
    <property type="evidence" value="ECO:0007669"/>
    <property type="project" value="UniProtKB-EC"/>
</dbReference>
<sequence>MENMKDEIAVVGVGCHFPGGMNNIQVCFWRVLLEGKNCTVEIPTERFESASWCSADGSKPGRTQTTRAALVDEFNMFDHRFFGITETEADLMDPQQKLLLHCTYRTLEDAGISMESISGSRTGVYIGLMNKDYEMVQNKSSTTMSHYSSTGTATSMASNRISFVFNLTGPSFTIDSACSSSLVALHLACQAIKQGDCQMALCGGVSCILEPGMFVALSKAKMISPGGTSKPFSSKADGYGRGEGCGVVLLKPLKDAVKDYNKVWGIISKTAVNQDGHSVTPITKPSMTQQQELLQGIYSESDIAHVQYIEAHGTGTTVGDPTEAGSISNAIAKAKSPGSARLWIGSVKGNIGHTESAAGVAGLIKVLLMIKHQTIVPSLFYSEDSASIDARALGFRIPVKADRWKLEGSERVAGINSFGFGGTNAHAIVKEFRQTDSPTQIQNGCPSLFIVSAASEKSLHLCITNAQQRLCAAETVDFQALSYTSACRRSHSRHKYRKSFSASSLSDLKRQLTSSLKTKTESTRSDVQLGFVFCGNGVAYKGMCKQLIRVPAFRDKIKQVESILQHHNSICISQWFTGEDENDDATTPSAVQPLLFAIQVGLVAALKHWGVTPDFVIGHSVGEVAAAHCSGLLSLEDAVKVLHLRSTFQNKVTGGKMLLVSNVSVEEVLETLPEFSGRVCVAAFNSPQSCTLSGDADAVDSLREKLRVVFSERSLFLHELDVPAAYHSHMMDPILDDIEKSIDLLRAENKQCELYSTVTGRSYSDGDFSTGRYWARNIREPVLFEQTLHAAANDAKARRDVVFVEISPRRALHRNIQETLGEGTVVLPAVLPGSSYGTVMSTLGKLFELGVSVDWHLVYCGFETLPTNLPIYQFEVKYNTVRKADESSSSHGILSQIHCVQVHALIEHCIILLGAQTQRHSHCARCTLRGTCICRSDGKYEAKDTHFSPPG</sequence>
<dbReference type="Proteomes" id="UP000007303">
    <property type="component" value="Unassembled WGS sequence"/>
</dbReference>
<dbReference type="Ensembl" id="ENSTNIT00000016863.1">
    <property type="protein sequence ID" value="ENSTNIP00000016649.1"/>
    <property type="gene ID" value="ENSTNIG00000013649.1"/>
</dbReference>
<dbReference type="Gene3D" id="3.30.70.3290">
    <property type="match status" value="1"/>
</dbReference>
<evidence type="ECO:0000313" key="7">
    <source>
        <dbReference type="Ensembl" id="ENSTNIP00000016649.1"/>
    </source>
</evidence>
<dbReference type="Gene3D" id="3.40.366.10">
    <property type="entry name" value="Malonyl-Coenzyme A Acyl Carrier Protein, domain 2"/>
    <property type="match status" value="1"/>
</dbReference>
<evidence type="ECO:0000256" key="2">
    <source>
        <dbReference type="ARBA" id="ARBA00022450"/>
    </source>
</evidence>
<reference evidence="8" key="1">
    <citation type="journal article" date="2004" name="Nature">
        <title>Genome duplication in the teleost fish Tetraodon nigroviridis reveals the early vertebrate proto-karyotype.</title>
        <authorList>
            <person name="Jaillon O."/>
            <person name="Aury J.-M."/>
            <person name="Brunet F."/>
            <person name="Petit J.-L."/>
            <person name="Stange-Thomann N."/>
            <person name="Mauceli E."/>
            <person name="Bouneau L."/>
            <person name="Fischer C."/>
            <person name="Ozouf-Costaz C."/>
            <person name="Bernot A."/>
            <person name="Nicaud S."/>
            <person name="Jaffe D."/>
            <person name="Fisher S."/>
            <person name="Lutfalla G."/>
            <person name="Dossat C."/>
            <person name="Segurens B."/>
            <person name="Dasilva C."/>
            <person name="Salanoubat M."/>
            <person name="Levy M."/>
            <person name="Boudet N."/>
            <person name="Castellano S."/>
            <person name="Anthouard V."/>
            <person name="Jubin C."/>
            <person name="Castelli V."/>
            <person name="Katinka M."/>
            <person name="Vacherie B."/>
            <person name="Biemont C."/>
            <person name="Skalli Z."/>
            <person name="Cattolico L."/>
            <person name="Poulain J."/>
            <person name="De Berardinis V."/>
            <person name="Cruaud C."/>
            <person name="Duprat S."/>
            <person name="Brottier P."/>
            <person name="Coutanceau J.-P."/>
            <person name="Gouzy J."/>
            <person name="Parra G."/>
            <person name="Lardier G."/>
            <person name="Chapple C."/>
            <person name="McKernan K.J."/>
            <person name="McEwan P."/>
            <person name="Bosak S."/>
            <person name="Kellis M."/>
            <person name="Volff J.-N."/>
            <person name="Guigo R."/>
            <person name="Zody M.C."/>
            <person name="Mesirov J."/>
            <person name="Lindblad-Toh K."/>
            <person name="Birren B."/>
            <person name="Nusbaum C."/>
            <person name="Kahn D."/>
            <person name="Robinson-Rechavi M."/>
            <person name="Laudet V."/>
            <person name="Schachter V."/>
            <person name="Quetier F."/>
            <person name="Saurin W."/>
            <person name="Scarpelli C."/>
            <person name="Wincker P."/>
            <person name="Lander E.S."/>
            <person name="Weissenbach J."/>
            <person name="Roest Crollius H."/>
        </authorList>
    </citation>
    <scope>NUCLEOTIDE SEQUENCE [LARGE SCALE GENOMIC DNA]</scope>
</reference>
<dbReference type="GeneTree" id="ENSGT00940000164060"/>
<comment type="pathway">
    <text evidence="1">Lipid metabolism; fatty acid biosynthesis.</text>
</comment>
<evidence type="ECO:0000313" key="8">
    <source>
        <dbReference type="Proteomes" id="UP000007303"/>
    </source>
</evidence>
<dbReference type="SUPFAM" id="SSF55048">
    <property type="entry name" value="Probable ACP-binding domain of malonyl-CoA ACP transacylase"/>
    <property type="match status" value="1"/>
</dbReference>
<dbReference type="InterPro" id="IPR014030">
    <property type="entry name" value="Ketoacyl_synth_N"/>
</dbReference>
<dbReference type="Pfam" id="PF02801">
    <property type="entry name" value="Ketoacyl-synt_C"/>
    <property type="match status" value="1"/>
</dbReference>
<dbReference type="Pfam" id="PF00109">
    <property type="entry name" value="ketoacyl-synt"/>
    <property type="match status" value="1"/>
</dbReference>
<evidence type="ECO:0000256" key="3">
    <source>
        <dbReference type="ARBA" id="ARBA00022553"/>
    </source>
</evidence>
<dbReference type="InterPro" id="IPR032821">
    <property type="entry name" value="PKS_assoc"/>
</dbReference>
<reference evidence="7" key="2">
    <citation type="submission" date="2025-08" db="UniProtKB">
        <authorList>
            <consortium name="Ensembl"/>
        </authorList>
    </citation>
    <scope>IDENTIFICATION</scope>
</reference>
<dbReference type="SMART" id="SM00825">
    <property type="entry name" value="PKS_KS"/>
    <property type="match status" value="1"/>
</dbReference>
<protein>
    <recommendedName>
        <fullName evidence="6">Ketosynthase family 3 (KS3) domain-containing protein</fullName>
    </recommendedName>
</protein>
<keyword evidence="4" id="KW-0808">Transferase</keyword>
<dbReference type="AlphaFoldDB" id="H3D808"/>
<dbReference type="CDD" id="cd00833">
    <property type="entry name" value="PKS"/>
    <property type="match status" value="1"/>
</dbReference>
<dbReference type="Pfam" id="PF16197">
    <property type="entry name" value="KAsynt_C_assoc"/>
    <property type="match status" value="1"/>
</dbReference>
<dbReference type="InterPro" id="IPR016036">
    <property type="entry name" value="Malonyl_transacylase_ACP-bd"/>
</dbReference>
<dbReference type="GO" id="GO:0006633">
    <property type="term" value="P:fatty acid biosynthetic process"/>
    <property type="evidence" value="ECO:0007669"/>
    <property type="project" value="UniProtKB-UniPathway"/>
</dbReference>
<keyword evidence="2" id="KW-0596">Phosphopantetheine</keyword>
<dbReference type="Gene3D" id="3.40.47.10">
    <property type="match status" value="1"/>
</dbReference>
<keyword evidence="8" id="KW-1185">Reference proteome</keyword>
<dbReference type="InterPro" id="IPR014043">
    <property type="entry name" value="Acyl_transferase_dom"/>
</dbReference>
<organism evidence="7 8">
    <name type="scientific">Tetraodon nigroviridis</name>
    <name type="common">Spotted green pufferfish</name>
    <name type="synonym">Chelonodon nigroviridis</name>
    <dbReference type="NCBI Taxonomy" id="99883"/>
    <lineage>
        <taxon>Eukaryota</taxon>
        <taxon>Metazoa</taxon>
        <taxon>Chordata</taxon>
        <taxon>Craniata</taxon>
        <taxon>Vertebrata</taxon>
        <taxon>Euteleostomi</taxon>
        <taxon>Actinopterygii</taxon>
        <taxon>Neopterygii</taxon>
        <taxon>Teleostei</taxon>
        <taxon>Neoteleostei</taxon>
        <taxon>Acanthomorphata</taxon>
        <taxon>Eupercaria</taxon>
        <taxon>Tetraodontiformes</taxon>
        <taxon>Tetradontoidea</taxon>
        <taxon>Tetraodontidae</taxon>
        <taxon>Tetraodon</taxon>
    </lineage>
</organism>
<dbReference type="InterPro" id="IPR016039">
    <property type="entry name" value="Thiolase-like"/>
</dbReference>
<dbReference type="PANTHER" id="PTHR45681:SF8">
    <property type="entry name" value="CARRIER DOMAIN-CONTAINING PROTEIN"/>
    <property type="match status" value="1"/>
</dbReference>
<dbReference type="PROSITE" id="PS52004">
    <property type="entry name" value="KS3_2"/>
    <property type="match status" value="1"/>
</dbReference>
<name>H3D808_TETNG</name>
<dbReference type="GO" id="GO:0004315">
    <property type="term" value="F:3-oxoacyl-[acyl-carrier-protein] synthase activity"/>
    <property type="evidence" value="ECO:0007669"/>
    <property type="project" value="InterPro"/>
</dbReference>
<dbReference type="InParanoid" id="H3D808"/>
<dbReference type="HOGENOM" id="CLU_000022_16_6_1"/>
<dbReference type="InterPro" id="IPR020841">
    <property type="entry name" value="PKS_Beta-ketoAc_synthase_dom"/>
</dbReference>
<dbReference type="Pfam" id="PF00698">
    <property type="entry name" value="Acyl_transf_1"/>
    <property type="match status" value="1"/>
</dbReference>
<feature type="domain" description="Ketosynthase family 3 (KS3)" evidence="6">
    <location>
        <begin position="5"/>
        <end position="431"/>
    </location>
</feature>
<dbReference type="PANTHER" id="PTHR45681">
    <property type="entry name" value="POLYKETIDE SYNTHASE 44-RELATED"/>
    <property type="match status" value="1"/>
</dbReference>
<evidence type="ECO:0000256" key="1">
    <source>
        <dbReference type="ARBA" id="ARBA00005194"/>
    </source>
</evidence>
<dbReference type="InterPro" id="IPR014031">
    <property type="entry name" value="Ketoacyl_synth_C"/>
</dbReference>
<evidence type="ECO:0000256" key="5">
    <source>
        <dbReference type="ARBA" id="ARBA00048404"/>
    </source>
</evidence>
<dbReference type="InterPro" id="IPR001227">
    <property type="entry name" value="Ac_transferase_dom_sf"/>
</dbReference>
<dbReference type="InterPro" id="IPR018201">
    <property type="entry name" value="Ketoacyl_synth_AS"/>
</dbReference>
<proteinExistence type="predicted"/>
<dbReference type="PROSITE" id="PS00606">
    <property type="entry name" value="KS3_1"/>
    <property type="match status" value="1"/>
</dbReference>
<dbReference type="InterPro" id="IPR016035">
    <property type="entry name" value="Acyl_Trfase/lysoPLipase"/>
</dbReference>